<accession>A0A8S3T466</accession>
<dbReference type="EMBL" id="CAJPWZ010001920">
    <property type="protein sequence ID" value="CAG2226598.1"/>
    <property type="molecule type" value="Genomic_DNA"/>
</dbReference>
<feature type="compositionally biased region" description="Basic residues" evidence="1">
    <location>
        <begin position="173"/>
        <end position="192"/>
    </location>
</feature>
<feature type="region of interest" description="Disordered" evidence="1">
    <location>
        <begin position="122"/>
        <end position="202"/>
    </location>
</feature>
<sequence length="215" mass="24910">MKKRKKDIMSTMYNRSKVHITEKLIREKEIIEHLEISQLHESKDQESLKEIERKQNLRRGLTHVSDKCTDFFYRTGHEAYNMKGFKSVSTKKGIAEMLRHVILSNESMLNFEAVFELQEASTSAQQHVEETNPLSESVDHLEEEQSEQVSEITNQSGATSDREEEGGQSKCKQSSKRRNTRERKSMGTKKGRERSAKDLLNGHVEYVPKMPVKIL</sequence>
<evidence type="ECO:0000313" key="2">
    <source>
        <dbReference type="EMBL" id="CAG2226598.1"/>
    </source>
</evidence>
<proteinExistence type="predicted"/>
<comment type="caution">
    <text evidence="2">The sequence shown here is derived from an EMBL/GenBank/DDBJ whole genome shotgun (WGS) entry which is preliminary data.</text>
</comment>
<reference evidence="2" key="1">
    <citation type="submission" date="2021-03" db="EMBL/GenBank/DDBJ databases">
        <authorList>
            <person name="Bekaert M."/>
        </authorList>
    </citation>
    <scope>NUCLEOTIDE SEQUENCE</scope>
</reference>
<dbReference type="AlphaFoldDB" id="A0A8S3T466"/>
<dbReference type="OrthoDB" id="6199186at2759"/>
<evidence type="ECO:0000313" key="3">
    <source>
        <dbReference type="Proteomes" id="UP000683360"/>
    </source>
</evidence>
<protein>
    <submittedName>
        <fullName evidence="2">Uncharacterized protein</fullName>
    </submittedName>
</protein>
<evidence type="ECO:0000256" key="1">
    <source>
        <dbReference type="SAM" id="MobiDB-lite"/>
    </source>
</evidence>
<keyword evidence="3" id="KW-1185">Reference proteome</keyword>
<feature type="compositionally biased region" description="Polar residues" evidence="1">
    <location>
        <begin position="147"/>
        <end position="159"/>
    </location>
</feature>
<name>A0A8S3T466_MYTED</name>
<gene>
    <name evidence="2" type="ORF">MEDL_39667</name>
</gene>
<dbReference type="Proteomes" id="UP000683360">
    <property type="component" value="Unassembled WGS sequence"/>
</dbReference>
<organism evidence="2 3">
    <name type="scientific">Mytilus edulis</name>
    <name type="common">Blue mussel</name>
    <dbReference type="NCBI Taxonomy" id="6550"/>
    <lineage>
        <taxon>Eukaryota</taxon>
        <taxon>Metazoa</taxon>
        <taxon>Spiralia</taxon>
        <taxon>Lophotrochozoa</taxon>
        <taxon>Mollusca</taxon>
        <taxon>Bivalvia</taxon>
        <taxon>Autobranchia</taxon>
        <taxon>Pteriomorphia</taxon>
        <taxon>Mytilida</taxon>
        <taxon>Mytiloidea</taxon>
        <taxon>Mytilidae</taxon>
        <taxon>Mytilinae</taxon>
        <taxon>Mytilus</taxon>
    </lineage>
</organism>